<evidence type="ECO:0000256" key="7">
    <source>
        <dbReference type="ARBA" id="ARBA00051722"/>
    </source>
</evidence>
<dbReference type="GO" id="GO:0005737">
    <property type="term" value="C:cytoplasm"/>
    <property type="evidence" value="ECO:0007669"/>
    <property type="project" value="TreeGrafter"/>
</dbReference>
<evidence type="ECO:0000313" key="11">
    <source>
        <dbReference type="Proteomes" id="UP001154078"/>
    </source>
</evidence>
<evidence type="ECO:0000259" key="9">
    <source>
        <dbReference type="PROSITE" id="PS50206"/>
    </source>
</evidence>
<comment type="catalytic activity">
    <reaction evidence="7">
        <text>O-phospho-L-tyrosyl-[protein] + H2O = L-tyrosyl-[protein] + phosphate</text>
        <dbReference type="Rhea" id="RHEA:10684"/>
        <dbReference type="Rhea" id="RHEA-COMP:10136"/>
        <dbReference type="Rhea" id="RHEA-COMP:20101"/>
        <dbReference type="ChEBI" id="CHEBI:15377"/>
        <dbReference type="ChEBI" id="CHEBI:43474"/>
        <dbReference type="ChEBI" id="CHEBI:46858"/>
        <dbReference type="ChEBI" id="CHEBI:61978"/>
        <dbReference type="EC" id="3.1.3.48"/>
    </reaction>
</comment>
<dbReference type="CDD" id="cd01530">
    <property type="entry name" value="Cdc25"/>
    <property type="match status" value="1"/>
</dbReference>
<name>A0A9P0FMP9_BRAAE</name>
<dbReference type="InterPro" id="IPR001763">
    <property type="entry name" value="Rhodanese-like_dom"/>
</dbReference>
<dbReference type="GO" id="GO:0010971">
    <property type="term" value="P:positive regulation of G2/M transition of mitotic cell cycle"/>
    <property type="evidence" value="ECO:0007669"/>
    <property type="project" value="TreeGrafter"/>
</dbReference>
<keyword evidence="4" id="KW-0378">Hydrolase</keyword>
<dbReference type="InterPro" id="IPR036873">
    <property type="entry name" value="Rhodanese-like_dom_sf"/>
</dbReference>
<sequence length="446" mass="51325">MWDSITENSCELCFNTRFNSIEKDSPSKMNDLSMYESNSPMVTHCESPSQCTHSFIRRPSEDHDSNSQDSGYSASFQSEYAKFMTYASQSRGSFQSFGSSMEDESLEDFSDVQPLGNQENNLPTDFAKLIDGPLIDRPKLTENKQESVIRPLFRRALSLYNPTTTTTKITPNSSRVRSCLFKENLEVRSFKRPEPPTAGEFNIIKKSKIFDEDDGNVPVVPTRPTLQRHFSATEESIMSAVQRSAVSNDLIGDFSKSFCLPLTDGRHQDLKAITPSTLAGLINGEYDHSVASYKVIDCRYPYEFDGGHIAGALNVYTKEQCLELLEQNKVSEQHANKRHILVFHCEFSSERGPNLYRYIRKQDRQKNMQEYPALTFPEIYLLEGGYKNFFQDHSDMCIPIAYKQMLHPEHEEDLRHFRQKSKTWNSDTRCSRPQYNRSKRFARLDV</sequence>
<evidence type="ECO:0000256" key="3">
    <source>
        <dbReference type="ARBA" id="ARBA00022618"/>
    </source>
</evidence>
<comment type="similarity">
    <text evidence="1">Belongs to the MPI phosphatase family.</text>
</comment>
<evidence type="ECO:0000256" key="6">
    <source>
        <dbReference type="ARBA" id="ARBA00023306"/>
    </source>
</evidence>
<dbReference type="GO" id="GO:0004725">
    <property type="term" value="F:protein tyrosine phosphatase activity"/>
    <property type="evidence" value="ECO:0007669"/>
    <property type="project" value="UniProtKB-EC"/>
</dbReference>
<dbReference type="AlphaFoldDB" id="A0A9P0FMP9"/>
<evidence type="ECO:0000256" key="4">
    <source>
        <dbReference type="ARBA" id="ARBA00022801"/>
    </source>
</evidence>
<keyword evidence="3" id="KW-0132">Cell division</keyword>
<evidence type="ECO:0000256" key="2">
    <source>
        <dbReference type="ARBA" id="ARBA00013064"/>
    </source>
</evidence>
<dbReference type="PRINTS" id="PR00716">
    <property type="entry name" value="MPIPHPHTASE"/>
</dbReference>
<evidence type="ECO:0000313" key="10">
    <source>
        <dbReference type="EMBL" id="CAH0561837.1"/>
    </source>
</evidence>
<feature type="domain" description="Rhodanese" evidence="9">
    <location>
        <begin position="289"/>
        <end position="398"/>
    </location>
</feature>
<dbReference type="GO" id="GO:0005634">
    <property type="term" value="C:nucleus"/>
    <property type="evidence" value="ECO:0007669"/>
    <property type="project" value="TreeGrafter"/>
</dbReference>
<organism evidence="10 11">
    <name type="scientific">Brassicogethes aeneus</name>
    <name type="common">Rape pollen beetle</name>
    <name type="synonym">Meligethes aeneus</name>
    <dbReference type="NCBI Taxonomy" id="1431903"/>
    <lineage>
        <taxon>Eukaryota</taxon>
        <taxon>Metazoa</taxon>
        <taxon>Ecdysozoa</taxon>
        <taxon>Arthropoda</taxon>
        <taxon>Hexapoda</taxon>
        <taxon>Insecta</taxon>
        <taxon>Pterygota</taxon>
        <taxon>Neoptera</taxon>
        <taxon>Endopterygota</taxon>
        <taxon>Coleoptera</taxon>
        <taxon>Polyphaga</taxon>
        <taxon>Cucujiformia</taxon>
        <taxon>Nitidulidae</taxon>
        <taxon>Meligethinae</taxon>
        <taxon>Brassicogethes</taxon>
    </lineage>
</organism>
<dbReference type="OrthoDB" id="26523at2759"/>
<gene>
    <name evidence="10" type="ORF">MELIAE_LOCUS11146</name>
</gene>
<evidence type="ECO:0000256" key="8">
    <source>
        <dbReference type="SAM" id="MobiDB-lite"/>
    </source>
</evidence>
<protein>
    <recommendedName>
        <fullName evidence="2">protein-tyrosine-phosphatase</fullName>
        <ecNumber evidence="2">3.1.3.48</ecNumber>
    </recommendedName>
</protein>
<dbReference type="GO" id="GO:0010256">
    <property type="term" value="P:endomembrane system organization"/>
    <property type="evidence" value="ECO:0007669"/>
    <property type="project" value="UniProtKB-ARBA"/>
</dbReference>
<dbReference type="SMART" id="SM00450">
    <property type="entry name" value="RHOD"/>
    <property type="match status" value="1"/>
</dbReference>
<dbReference type="PROSITE" id="PS50206">
    <property type="entry name" value="RHODANESE_3"/>
    <property type="match status" value="1"/>
</dbReference>
<evidence type="ECO:0000256" key="1">
    <source>
        <dbReference type="ARBA" id="ARBA00011065"/>
    </source>
</evidence>
<dbReference type="GO" id="GO:0032502">
    <property type="term" value="P:developmental process"/>
    <property type="evidence" value="ECO:0007669"/>
    <property type="project" value="UniProtKB-ARBA"/>
</dbReference>
<dbReference type="FunFam" id="3.40.250.10:FF:000036">
    <property type="entry name" value="M-phase inducer phosphatase"/>
    <property type="match status" value="1"/>
</dbReference>
<proteinExistence type="inferred from homology"/>
<keyword evidence="5" id="KW-0904">Protein phosphatase</keyword>
<dbReference type="GO" id="GO:0000086">
    <property type="term" value="P:G2/M transition of mitotic cell cycle"/>
    <property type="evidence" value="ECO:0007669"/>
    <property type="project" value="TreeGrafter"/>
</dbReference>
<keyword evidence="6" id="KW-0131">Cell cycle</keyword>
<dbReference type="EC" id="3.1.3.48" evidence="2"/>
<evidence type="ECO:0000256" key="5">
    <source>
        <dbReference type="ARBA" id="ARBA00022912"/>
    </source>
</evidence>
<dbReference type="PANTHER" id="PTHR10828">
    <property type="entry name" value="M-PHASE INDUCER PHOSPHATASE DUAL SPECIFICITY PHOSPHATASE CDC25"/>
    <property type="match status" value="1"/>
</dbReference>
<dbReference type="Pfam" id="PF00581">
    <property type="entry name" value="Rhodanese"/>
    <property type="match status" value="1"/>
</dbReference>
<dbReference type="InterPro" id="IPR000751">
    <property type="entry name" value="MPI_Phosphatase"/>
</dbReference>
<reference evidence="10" key="1">
    <citation type="submission" date="2021-12" db="EMBL/GenBank/DDBJ databases">
        <authorList>
            <person name="King R."/>
        </authorList>
    </citation>
    <scope>NUCLEOTIDE SEQUENCE</scope>
</reference>
<dbReference type="Gene3D" id="3.40.250.10">
    <property type="entry name" value="Rhodanese-like domain"/>
    <property type="match status" value="1"/>
</dbReference>
<dbReference type="GO" id="GO:0051301">
    <property type="term" value="P:cell division"/>
    <property type="evidence" value="ECO:0007669"/>
    <property type="project" value="UniProtKB-KW"/>
</dbReference>
<dbReference type="SUPFAM" id="SSF52821">
    <property type="entry name" value="Rhodanese/Cell cycle control phosphatase"/>
    <property type="match status" value="1"/>
</dbReference>
<dbReference type="PANTHER" id="PTHR10828:SF76">
    <property type="entry name" value="M-PHASE INDUCER PHOSPHATASE"/>
    <property type="match status" value="1"/>
</dbReference>
<dbReference type="Proteomes" id="UP001154078">
    <property type="component" value="Chromosome 8"/>
</dbReference>
<feature type="region of interest" description="Disordered" evidence="8">
    <location>
        <begin position="50"/>
        <end position="72"/>
    </location>
</feature>
<dbReference type="GO" id="GO:0009794">
    <property type="term" value="P:regulation of mitotic cell cycle, embryonic"/>
    <property type="evidence" value="ECO:0007669"/>
    <property type="project" value="UniProtKB-ARBA"/>
</dbReference>
<dbReference type="EMBL" id="OV121139">
    <property type="protein sequence ID" value="CAH0561837.1"/>
    <property type="molecule type" value="Genomic_DNA"/>
</dbReference>
<keyword evidence="11" id="KW-1185">Reference proteome</keyword>
<accession>A0A9P0FMP9</accession>
<dbReference type="GO" id="GO:0110032">
    <property type="term" value="P:positive regulation of G2/MI transition of meiotic cell cycle"/>
    <property type="evidence" value="ECO:0007669"/>
    <property type="project" value="TreeGrafter"/>
</dbReference>